<dbReference type="AlphaFoldDB" id="A0A1I5TY10"/>
<name>A0A1I5TY10_9SPHN</name>
<proteinExistence type="predicted"/>
<dbReference type="OrthoDB" id="7559565at2"/>
<gene>
    <name evidence="1" type="ORF">SAMN04488241_109156</name>
</gene>
<evidence type="ECO:0000313" key="1">
    <source>
        <dbReference type="EMBL" id="SFP87801.1"/>
    </source>
</evidence>
<keyword evidence="2" id="KW-1185">Reference proteome</keyword>
<dbReference type="Proteomes" id="UP000199586">
    <property type="component" value="Unassembled WGS sequence"/>
</dbReference>
<organism evidence="1 2">
    <name type="scientific">Sphingomonas rubra</name>
    <dbReference type="NCBI Taxonomy" id="634430"/>
    <lineage>
        <taxon>Bacteria</taxon>
        <taxon>Pseudomonadati</taxon>
        <taxon>Pseudomonadota</taxon>
        <taxon>Alphaproteobacteria</taxon>
        <taxon>Sphingomonadales</taxon>
        <taxon>Sphingomonadaceae</taxon>
        <taxon>Sphingomonas</taxon>
    </lineage>
</organism>
<dbReference type="RefSeq" id="WP_093333935.1">
    <property type="nucleotide sequence ID" value="NZ_FOXP01000009.1"/>
</dbReference>
<dbReference type="EMBL" id="FOXP01000009">
    <property type="protein sequence ID" value="SFP87801.1"/>
    <property type="molecule type" value="Genomic_DNA"/>
</dbReference>
<accession>A0A1I5TY10</accession>
<protein>
    <recommendedName>
        <fullName evidence="3">Hemerythrin HHE cation binding domain-containing protein</fullName>
    </recommendedName>
</protein>
<sequence length="151" mass="17350">METRFALARLADHQRAIMAQVDDSRRRLRSDGRGAQPHLAKQRWVLMRMLREYQLFKHVEIFDPAIVRGDARRADLARGMKERCVAAGEDYQRHVALWTGEAIHACWADYAAAVIALADRLAQHVARERCDVEMLLDGTERTRRSIVRVSG</sequence>
<evidence type="ECO:0000313" key="2">
    <source>
        <dbReference type="Proteomes" id="UP000199586"/>
    </source>
</evidence>
<evidence type="ECO:0008006" key="3">
    <source>
        <dbReference type="Google" id="ProtNLM"/>
    </source>
</evidence>
<reference evidence="1 2" key="1">
    <citation type="submission" date="2016-10" db="EMBL/GenBank/DDBJ databases">
        <authorList>
            <person name="de Groot N.N."/>
        </authorList>
    </citation>
    <scope>NUCLEOTIDE SEQUENCE [LARGE SCALE GENOMIC DNA]</scope>
    <source>
        <strain evidence="1 2">CGMCC 1.9113</strain>
    </source>
</reference>